<evidence type="ECO:0000256" key="1">
    <source>
        <dbReference type="ARBA" id="ARBA00011245"/>
    </source>
</evidence>
<dbReference type="EMBL" id="VMFD01000083">
    <property type="protein sequence ID" value="TSC64833.1"/>
    <property type="molecule type" value="Genomic_DNA"/>
</dbReference>
<sequence length="142" mass="16061">MKLYNTLTKELETFVPLEPGQASVYCCGPTVYDRAHVGNFRTLLLNDFLVRTLRYLGLAVTSVINITDIDDKIIARAAANDEPISDLTARIEDLFMIDLERLNILPADYFPRATEHYPEMRELINELTAKGKNGFGSRPRPS</sequence>
<dbReference type="InterPro" id="IPR014729">
    <property type="entry name" value="Rossmann-like_a/b/a_fold"/>
</dbReference>
<name>A0A554J927_9BACT</name>
<gene>
    <name evidence="6" type="ORF">CEO22_691</name>
</gene>
<comment type="subunit">
    <text evidence="1">Monomer.</text>
</comment>
<evidence type="ECO:0000313" key="6">
    <source>
        <dbReference type="EMBL" id="TSC64833.1"/>
    </source>
</evidence>
<evidence type="ECO:0000259" key="5">
    <source>
        <dbReference type="Pfam" id="PF01406"/>
    </source>
</evidence>
<dbReference type="InterPro" id="IPR024909">
    <property type="entry name" value="Cys-tRNA/MSH_ligase"/>
</dbReference>
<evidence type="ECO:0000256" key="4">
    <source>
        <dbReference type="ARBA" id="ARBA00022840"/>
    </source>
</evidence>
<keyword evidence="3" id="KW-0547">Nucleotide-binding</keyword>
<dbReference type="Pfam" id="PF01406">
    <property type="entry name" value="tRNA-synt_1e"/>
    <property type="match status" value="1"/>
</dbReference>
<proteinExistence type="predicted"/>
<evidence type="ECO:0000256" key="3">
    <source>
        <dbReference type="ARBA" id="ARBA00022741"/>
    </source>
</evidence>
<reference evidence="6 7" key="1">
    <citation type="submission" date="2017-08" db="EMBL/GenBank/DDBJ databases">
        <title>Mechanisms for carbon and nitrogen cycling indicate functional differentiation within the Candidate Phyla Radiation.</title>
        <authorList>
            <person name="Danczak R.E."/>
            <person name="Johnston M.D."/>
            <person name="Kenah C."/>
            <person name="Slattery M."/>
            <person name="Wrighton K.C."/>
            <person name="Wilkins M.J."/>
        </authorList>
    </citation>
    <scope>NUCLEOTIDE SEQUENCE [LARGE SCALE GENOMIC DNA]</scope>
    <source>
        <strain evidence="6">Gr01-1014_85</strain>
    </source>
</reference>
<evidence type="ECO:0000256" key="2">
    <source>
        <dbReference type="ARBA" id="ARBA00022598"/>
    </source>
</evidence>
<dbReference type="GO" id="GO:0005737">
    <property type="term" value="C:cytoplasm"/>
    <property type="evidence" value="ECO:0007669"/>
    <property type="project" value="TreeGrafter"/>
</dbReference>
<keyword evidence="2" id="KW-0436">Ligase</keyword>
<evidence type="ECO:0000313" key="7">
    <source>
        <dbReference type="Proteomes" id="UP000316253"/>
    </source>
</evidence>
<dbReference type="GO" id="GO:0005524">
    <property type="term" value="F:ATP binding"/>
    <property type="evidence" value="ECO:0007669"/>
    <property type="project" value="UniProtKB-KW"/>
</dbReference>
<feature type="domain" description="tRNA synthetases class I catalytic" evidence="5">
    <location>
        <begin position="14"/>
        <end position="131"/>
    </location>
</feature>
<dbReference type="AlphaFoldDB" id="A0A554J927"/>
<dbReference type="PANTHER" id="PTHR10890:SF3">
    <property type="entry name" value="CYSTEINE--TRNA LIGASE, CYTOPLASMIC"/>
    <property type="match status" value="1"/>
</dbReference>
<dbReference type="PANTHER" id="PTHR10890">
    <property type="entry name" value="CYSTEINYL-TRNA SYNTHETASE"/>
    <property type="match status" value="1"/>
</dbReference>
<protein>
    <submittedName>
        <fullName evidence="6">Cysteinyl-tRNA synthetase</fullName>
    </submittedName>
</protein>
<keyword evidence="4" id="KW-0067">ATP-binding</keyword>
<dbReference type="Proteomes" id="UP000316253">
    <property type="component" value="Unassembled WGS sequence"/>
</dbReference>
<keyword evidence="6" id="KW-0030">Aminoacyl-tRNA synthetase</keyword>
<dbReference type="GO" id="GO:0004817">
    <property type="term" value="F:cysteine-tRNA ligase activity"/>
    <property type="evidence" value="ECO:0007669"/>
    <property type="project" value="TreeGrafter"/>
</dbReference>
<dbReference type="Gene3D" id="3.40.50.620">
    <property type="entry name" value="HUPs"/>
    <property type="match status" value="1"/>
</dbReference>
<dbReference type="InterPro" id="IPR032678">
    <property type="entry name" value="tRNA-synt_1_cat_dom"/>
</dbReference>
<organism evidence="6 7">
    <name type="scientific">Candidatus Berkelbacteria bacterium Gr01-1014_85</name>
    <dbReference type="NCBI Taxonomy" id="2017150"/>
    <lineage>
        <taxon>Bacteria</taxon>
        <taxon>Candidatus Berkelbacteria</taxon>
    </lineage>
</organism>
<accession>A0A554J927</accession>
<dbReference type="SUPFAM" id="SSF52374">
    <property type="entry name" value="Nucleotidylyl transferase"/>
    <property type="match status" value="1"/>
</dbReference>
<comment type="caution">
    <text evidence="6">The sequence shown here is derived from an EMBL/GenBank/DDBJ whole genome shotgun (WGS) entry which is preliminary data.</text>
</comment>
<dbReference type="GO" id="GO:0006423">
    <property type="term" value="P:cysteinyl-tRNA aminoacylation"/>
    <property type="evidence" value="ECO:0007669"/>
    <property type="project" value="TreeGrafter"/>
</dbReference>